<comment type="similarity">
    <text evidence="2 12">Belongs to the cytochrome ubiquinol oxidase subunit 1 family.</text>
</comment>
<dbReference type="PANTHER" id="PTHR30365">
    <property type="entry name" value="CYTOCHROME D UBIQUINOL OXIDASE"/>
    <property type="match status" value="1"/>
</dbReference>
<evidence type="ECO:0000256" key="11">
    <source>
        <dbReference type="ARBA" id="ARBA00023136"/>
    </source>
</evidence>
<evidence type="ECO:0000256" key="3">
    <source>
        <dbReference type="ARBA" id="ARBA00022448"/>
    </source>
</evidence>
<dbReference type="GO" id="GO:0016682">
    <property type="term" value="F:oxidoreductase activity, acting on diphenols and related substances as donors, oxygen as acceptor"/>
    <property type="evidence" value="ECO:0007669"/>
    <property type="project" value="TreeGrafter"/>
</dbReference>
<dbReference type="AlphaFoldDB" id="A0A7X2Z4F8"/>
<proteinExistence type="inferred from homology"/>
<evidence type="ECO:0000256" key="7">
    <source>
        <dbReference type="ARBA" id="ARBA00022723"/>
    </source>
</evidence>
<reference evidence="13 14" key="1">
    <citation type="submission" date="2019-11" db="EMBL/GenBank/DDBJ databases">
        <title>Draft genome sequences of five Paenibacillus species of dairy origin.</title>
        <authorList>
            <person name="Olajide A.M."/>
            <person name="Chen S."/>
            <person name="Lapointe G."/>
        </authorList>
    </citation>
    <scope>NUCLEOTIDE SEQUENCE [LARGE SCALE GENOMIC DNA]</scope>
    <source>
        <strain evidence="13 14">12CR55</strain>
    </source>
</reference>
<name>A0A7X2Z4F8_9BACL</name>
<keyword evidence="3 12" id="KW-0813">Transport</keyword>
<feature type="transmembrane region" description="Helical" evidence="12">
    <location>
        <begin position="363"/>
        <end position="385"/>
    </location>
</feature>
<feature type="transmembrane region" description="Helical" evidence="12">
    <location>
        <begin position="185"/>
        <end position="205"/>
    </location>
</feature>
<evidence type="ECO:0000256" key="2">
    <source>
        <dbReference type="ARBA" id="ARBA00009819"/>
    </source>
</evidence>
<keyword evidence="11 12" id="KW-0472">Membrane</keyword>
<keyword evidence="6 12" id="KW-0812">Transmembrane</keyword>
<dbReference type="GO" id="GO:0070069">
    <property type="term" value="C:cytochrome complex"/>
    <property type="evidence" value="ECO:0007669"/>
    <property type="project" value="UniProtKB-UniRule"/>
</dbReference>
<evidence type="ECO:0000256" key="9">
    <source>
        <dbReference type="ARBA" id="ARBA00022989"/>
    </source>
</evidence>
<keyword evidence="4 12" id="KW-1003">Cell membrane</keyword>
<dbReference type="PANTHER" id="PTHR30365:SF15">
    <property type="entry name" value="CYTOCHROME BD UBIQUINOL OXIDASE SUBUNIT 1"/>
    <property type="match status" value="1"/>
</dbReference>
<feature type="transmembrane region" description="Helical" evidence="12">
    <location>
        <begin position="217"/>
        <end position="235"/>
    </location>
</feature>
<evidence type="ECO:0000256" key="12">
    <source>
        <dbReference type="PIRNR" id="PIRNR006446"/>
    </source>
</evidence>
<evidence type="ECO:0000313" key="13">
    <source>
        <dbReference type="EMBL" id="MUG46853.1"/>
    </source>
</evidence>
<feature type="transmembrane region" description="Helical" evidence="12">
    <location>
        <begin position="329"/>
        <end position="351"/>
    </location>
</feature>
<evidence type="ECO:0000256" key="1">
    <source>
        <dbReference type="ARBA" id="ARBA00004651"/>
    </source>
</evidence>
<feature type="transmembrane region" description="Helical" evidence="12">
    <location>
        <begin position="91"/>
        <end position="115"/>
    </location>
</feature>
<feature type="transmembrane region" description="Helical" evidence="12">
    <location>
        <begin position="127"/>
        <end position="145"/>
    </location>
</feature>
<keyword evidence="10 12" id="KW-0408">Iron</keyword>
<dbReference type="InterPro" id="IPR002585">
    <property type="entry name" value="Cyt-d_ubiquinol_oxidase_su_1"/>
</dbReference>
<feature type="transmembrane region" description="Helical" evidence="12">
    <location>
        <begin position="20"/>
        <end position="41"/>
    </location>
</feature>
<evidence type="ECO:0000313" key="14">
    <source>
        <dbReference type="Proteomes" id="UP000447876"/>
    </source>
</evidence>
<sequence length="468" mass="52834">MDPVMLARIQFAATTIFHFFFVPLSIGLVLLIAIMETMYVAKGKEIYKRMAKFWGKLFLINFAVGVVTGILQEFQFGMNWSDYSRFVGDVFGAPLAVEALFAFFMESTFIGLWIFGWDRLSKRLHLLSIWLVSIGTIASAFWILAANSFMQRPVGFTINNGRAEMNDFFALISNGQLWVEFPHTVLGAFATGAFLITGISAYKLMRREDMDFFKKSFTIAIIVGLITSFATALYGHQQAQYLVKTQPMKMAAAEGLWGQSGDPAPWTVYAHIDPKTGENSFEIKIPYLLSFLSYSEFSGEVKGMNELQAEYEQTYGPGDYIPPVRTTFWSFRIMVAAGSLMIVLGMYGTYLAWRKKLDRPNKWYYRMMLWAISLPLIANTSGWIMTEIGRQPWTVFGYMRTEDSISPSVTSGQILFSLIAFTAIYAVLAAVMVYLFVKVIKKGPYADNANDDEQSADPYGKEGYHAIS</sequence>
<evidence type="ECO:0000256" key="10">
    <source>
        <dbReference type="ARBA" id="ARBA00023004"/>
    </source>
</evidence>
<dbReference type="GO" id="GO:0020037">
    <property type="term" value="F:heme binding"/>
    <property type="evidence" value="ECO:0007669"/>
    <property type="project" value="TreeGrafter"/>
</dbReference>
<comment type="subcellular location">
    <subcellularLocation>
        <location evidence="1">Cell membrane</location>
        <topology evidence="1">Multi-pass membrane protein</topology>
    </subcellularLocation>
</comment>
<accession>A0A7X2Z4F8</accession>
<dbReference type="Proteomes" id="UP000447876">
    <property type="component" value="Unassembled WGS sequence"/>
</dbReference>
<dbReference type="GO" id="GO:0046872">
    <property type="term" value="F:metal ion binding"/>
    <property type="evidence" value="ECO:0007669"/>
    <property type="project" value="UniProtKB-UniRule"/>
</dbReference>
<dbReference type="PIRSF" id="PIRSF006446">
    <property type="entry name" value="Cyt_quinol_oxidase_1"/>
    <property type="match status" value="1"/>
</dbReference>
<evidence type="ECO:0000256" key="4">
    <source>
        <dbReference type="ARBA" id="ARBA00022475"/>
    </source>
</evidence>
<feature type="transmembrane region" description="Helical" evidence="12">
    <location>
        <begin position="53"/>
        <end position="71"/>
    </location>
</feature>
<evidence type="ECO:0000256" key="6">
    <source>
        <dbReference type="ARBA" id="ARBA00022692"/>
    </source>
</evidence>
<keyword evidence="9 12" id="KW-1133">Transmembrane helix</keyword>
<keyword evidence="8 12" id="KW-0249">Electron transport</keyword>
<dbReference type="OrthoDB" id="9807042at2"/>
<comment type="caution">
    <text evidence="13">The sequence shown here is derived from an EMBL/GenBank/DDBJ whole genome shotgun (WGS) entry which is preliminary data.</text>
</comment>
<protein>
    <submittedName>
        <fullName evidence="13">Cytochrome ubiquinol oxidase subunit I</fullName>
    </submittedName>
</protein>
<gene>
    <name evidence="13" type="ORF">GNP95_17915</name>
</gene>
<organism evidence="13 14">
    <name type="scientific">Paenibacillus woosongensis</name>
    <dbReference type="NCBI Taxonomy" id="307580"/>
    <lineage>
        <taxon>Bacteria</taxon>
        <taxon>Bacillati</taxon>
        <taxon>Bacillota</taxon>
        <taxon>Bacilli</taxon>
        <taxon>Bacillales</taxon>
        <taxon>Paenibacillaceae</taxon>
        <taxon>Paenibacillus</taxon>
    </lineage>
</organism>
<evidence type="ECO:0000256" key="5">
    <source>
        <dbReference type="ARBA" id="ARBA00022617"/>
    </source>
</evidence>
<dbReference type="GO" id="GO:0009055">
    <property type="term" value="F:electron transfer activity"/>
    <property type="evidence" value="ECO:0007669"/>
    <property type="project" value="UniProtKB-UniRule"/>
</dbReference>
<feature type="transmembrane region" description="Helical" evidence="12">
    <location>
        <begin position="414"/>
        <end position="437"/>
    </location>
</feature>
<dbReference type="GO" id="GO:0005886">
    <property type="term" value="C:plasma membrane"/>
    <property type="evidence" value="ECO:0007669"/>
    <property type="project" value="UniProtKB-SubCell"/>
</dbReference>
<dbReference type="Pfam" id="PF01654">
    <property type="entry name" value="Cyt_bd_oxida_I"/>
    <property type="match status" value="1"/>
</dbReference>
<evidence type="ECO:0000256" key="8">
    <source>
        <dbReference type="ARBA" id="ARBA00022982"/>
    </source>
</evidence>
<dbReference type="GO" id="GO:0019646">
    <property type="term" value="P:aerobic electron transport chain"/>
    <property type="evidence" value="ECO:0007669"/>
    <property type="project" value="InterPro"/>
</dbReference>
<dbReference type="EMBL" id="WNZW01000008">
    <property type="protein sequence ID" value="MUG46853.1"/>
    <property type="molecule type" value="Genomic_DNA"/>
</dbReference>
<dbReference type="RefSeq" id="WP_155612234.1">
    <property type="nucleotide sequence ID" value="NZ_WNZW01000008.1"/>
</dbReference>
<keyword evidence="5 12" id="KW-0349">Heme</keyword>
<keyword evidence="7 12" id="KW-0479">Metal-binding</keyword>